<sequence length="200" mass="22519">MKIGDMVRVMKEIDGRQEFMYGRLAGFYKPDGRQYRRKVAKPFGAYVDLIEGYSGARRPLAEITPVAEDFEFITDPVEVHRGAFGPAGMLWCMGCPRPYPKPAAVKVIHKATGVKTQLCEEHNDEEQWARLGHGPLWDARTCRVEIQSLMQNPGEITGPADDVDACALRQFADVFPYLVPEKAAELYAAWKEQQRTDLAA</sequence>
<keyword evidence="2" id="KW-1185">Reference proteome</keyword>
<comment type="caution">
    <text evidence="1">The sequence shown here is derived from an EMBL/GenBank/DDBJ whole genome shotgun (WGS) entry which is preliminary data.</text>
</comment>
<dbReference type="GeneID" id="97407289"/>
<dbReference type="RefSeq" id="WP_006378984.1">
    <property type="nucleotide sequence ID" value="NZ_AEJB01000361.1"/>
</dbReference>
<proteinExistence type="predicted"/>
<organism evidence="1 2">
    <name type="scientific">Streptomyces turgidiscabies (strain Car8)</name>
    <dbReference type="NCBI Taxonomy" id="698760"/>
    <lineage>
        <taxon>Bacteria</taxon>
        <taxon>Bacillati</taxon>
        <taxon>Actinomycetota</taxon>
        <taxon>Actinomycetes</taxon>
        <taxon>Kitasatosporales</taxon>
        <taxon>Streptomycetaceae</taxon>
        <taxon>Streptomyces</taxon>
    </lineage>
</organism>
<name>L7F4V9_STRT8</name>
<gene>
    <name evidence="1" type="ORF">STRTUCAR8_01610</name>
</gene>
<evidence type="ECO:0000313" key="1">
    <source>
        <dbReference type="EMBL" id="ELP66051.1"/>
    </source>
</evidence>
<dbReference type="Proteomes" id="UP000010931">
    <property type="component" value="Unassembled WGS sequence"/>
</dbReference>
<reference evidence="1 2" key="1">
    <citation type="journal article" date="2011" name="Plasmid">
        <title>Streptomyces turgidiscabies Car8 contains a modular pathogenicity island that shares virulence genes with other actinobacterial plant pathogens.</title>
        <authorList>
            <person name="Huguet-Tapia J.C."/>
            <person name="Badger J.H."/>
            <person name="Loria R."/>
            <person name="Pettis G.S."/>
        </authorList>
    </citation>
    <scope>NUCLEOTIDE SEQUENCE [LARGE SCALE GENOMIC DNA]</scope>
    <source>
        <strain evidence="1 2">Car8</strain>
    </source>
</reference>
<accession>L7F4V9</accession>
<dbReference type="EMBL" id="AEJB01000361">
    <property type="protein sequence ID" value="ELP66051.1"/>
    <property type="molecule type" value="Genomic_DNA"/>
</dbReference>
<protein>
    <submittedName>
        <fullName evidence="1">Uncharacterized protein</fullName>
    </submittedName>
</protein>
<dbReference type="PATRIC" id="fig|698760.3.peg.5148"/>
<evidence type="ECO:0000313" key="2">
    <source>
        <dbReference type="Proteomes" id="UP000010931"/>
    </source>
</evidence>
<dbReference type="AlphaFoldDB" id="L7F4V9"/>